<dbReference type="EMBL" id="UOGD01000110">
    <property type="protein sequence ID" value="VAX18669.1"/>
    <property type="molecule type" value="Genomic_DNA"/>
</dbReference>
<sequence length="133" mass="14875">MNNRLIKISFILLLAIEVSCTSSDNNNSSKEKMKGNMFSKSLSHGTAEIAGTVISLKEKNGQQFYVVRVDTVLGYGAGTRPIPSGVELEFKVNNSVDKQLLTENSAHHFTLRFMNERFGGEVDHPWEIIKLMK</sequence>
<dbReference type="AlphaFoldDB" id="A0A3B1BL38"/>
<name>A0A3B1BL38_9ZZZZ</name>
<reference evidence="1" key="1">
    <citation type="submission" date="2018-06" db="EMBL/GenBank/DDBJ databases">
        <authorList>
            <person name="Zhirakovskaya E."/>
        </authorList>
    </citation>
    <scope>NUCLEOTIDE SEQUENCE</scope>
</reference>
<gene>
    <name evidence="1" type="ORF">MNBD_IGNAVI01-2115</name>
</gene>
<accession>A0A3B1BL38</accession>
<evidence type="ECO:0000313" key="1">
    <source>
        <dbReference type="EMBL" id="VAX18669.1"/>
    </source>
</evidence>
<organism evidence="1">
    <name type="scientific">hydrothermal vent metagenome</name>
    <dbReference type="NCBI Taxonomy" id="652676"/>
    <lineage>
        <taxon>unclassified sequences</taxon>
        <taxon>metagenomes</taxon>
        <taxon>ecological metagenomes</taxon>
    </lineage>
</organism>
<proteinExistence type="predicted"/>
<protein>
    <submittedName>
        <fullName evidence="1">Uncharacterized protein</fullName>
    </submittedName>
</protein>